<comment type="caution">
    <text evidence="5">The sequence shown here is derived from an EMBL/GenBank/DDBJ whole genome shotgun (WGS) entry which is preliminary data.</text>
</comment>
<dbReference type="AlphaFoldDB" id="A0A848LCF7"/>
<accession>A0A848LCF7</accession>
<dbReference type="Pfam" id="PF13517">
    <property type="entry name" value="FG-GAP_3"/>
    <property type="match status" value="4"/>
</dbReference>
<reference evidence="5 6" key="1">
    <citation type="submission" date="2020-04" db="EMBL/GenBank/DDBJ databases">
        <title>Draft genome of Pyxidicoccus fallax type strain.</title>
        <authorList>
            <person name="Whitworth D.E."/>
        </authorList>
    </citation>
    <scope>NUCLEOTIDE SEQUENCE [LARGE SCALE GENOMIC DNA]</scope>
    <source>
        <strain evidence="5 6">DSM 14698</strain>
    </source>
</reference>
<feature type="chain" id="PRO_5032484761" description="Fibronectin type-III domain-containing protein" evidence="3">
    <location>
        <begin position="25"/>
        <end position="1256"/>
    </location>
</feature>
<evidence type="ECO:0000313" key="6">
    <source>
        <dbReference type="Proteomes" id="UP000518300"/>
    </source>
</evidence>
<keyword evidence="1 3" id="KW-0732">Signal</keyword>
<evidence type="ECO:0000259" key="4">
    <source>
        <dbReference type="PROSITE" id="PS50853"/>
    </source>
</evidence>
<dbReference type="CDD" id="cd00063">
    <property type="entry name" value="FN3"/>
    <property type="match status" value="4"/>
</dbReference>
<sequence>MTPTKSSRALLLLLSAWLITTGCINPVNEGERPCPCAAGWTCCPEEQVCVADATRCRLPKPPTASAPSAPRAVEVTPAVRAATLGWSAPEHDGGGPITGYQVDVDPIEVGMVVAVDGLTAEVTGLRAGATYRFTVAARNVAGVGASVSVASVRLPDVPSAPVGLAVERGDGQVRVTWQRPPSDGGLPITGYVVTAHPRGVSVAADGVEATAVVPELVNGEATTVTVRALNAVGAGPESAPSAPVVPARRPGPPASAAAAPGVRSMSVSWKAPDDSGGLPITGYVVTASPGGARQEVDGATTSAAFTSLDDDTAYTFDVVAVNALGESAAAAAAGLTPGLPGAPRDVEATPGVRSLTVKWSPPALDGRVPLTGFTVTAQPSGVSVDVGPDAREATLEDIPSTKAQTLTLTARNAVGVGPVLPAGTVRARPAPVEVTRLELIPEEGGCRHLSYDLRQPDGEHANILVEVDTDGDGFFTRATQAGATMFSGLLRLTTSAQGIQHIFRWNRARDVPGATEAARVRLTATVPGTVPSMRTLTVALPATPRRCEVDYDSSRVQWVPEDSSRTAYDMTSGDFTGDGKPDLMVSHSGSPGISLLKGMGNGGFDRPVTSHTTLTGQKLSSGDLNQDGVLDLVAVDVVQGTGLYLHAALGVYGGLLQAPMTTPLRSGGFSYRSTTPLVRDLDGDGAPEVVVAQDSELYVLRHTAHGAFTEVGRYFAAAGGQALGGDFDQDGLRDVLVVGRSLQAFYGRGLLAFTPVWLGDMAGLMESVISAVSADFNGDGAPDIAATVTTDLEVRIEVRLNDGTGRFGTSQVVHRYDRQGWDESRNQLTTADLDGNGTQDLIHVNWWRDVVSLLLGQGDGTFTVQERPCGRYQERVVAADFDGSGEADLGLLSVESRSVRVLQNFERPHRIEAGDEFLTADFDGDGWDDVASVVGDSGVQVHLTRATGGMVRKGPFLAPRGMLDIVAGRFDAGPTVDLLVLTLTQSLTLLRGNGDGTFAPGESLVSGFRPIKMAAGDIDGDGDLDVVFTDRRPDSGEVPSYDVRLLRGAGDGTFTVGAVLATHSAVQALAMGDMSKDGRADLLVLRRVHPAFELGIYHGRADGTLAKERDYSPFGVTCSASELLVHDLNADGHMDVFVSCERVTTGTGAVGGVLPLWGMDGPWFNPRVFQPMGAGARGLAARDIDGDGRQDLLVTSQSGDALCAFTSEEFGDFQERACFEALPQANIVLPLDLEHDGITELLVGGASPHATLLRPR</sequence>
<dbReference type="Gene3D" id="2.130.10.130">
    <property type="entry name" value="Integrin alpha, N-terminal"/>
    <property type="match status" value="4"/>
</dbReference>
<dbReference type="PROSITE" id="PS51257">
    <property type="entry name" value="PROKAR_LIPOPROTEIN"/>
    <property type="match status" value="1"/>
</dbReference>
<dbReference type="SUPFAM" id="SSF69318">
    <property type="entry name" value="Integrin alpha N-terminal domain"/>
    <property type="match status" value="2"/>
</dbReference>
<organism evidence="5 6">
    <name type="scientific">Pyxidicoccus fallax</name>
    <dbReference type="NCBI Taxonomy" id="394095"/>
    <lineage>
        <taxon>Bacteria</taxon>
        <taxon>Pseudomonadati</taxon>
        <taxon>Myxococcota</taxon>
        <taxon>Myxococcia</taxon>
        <taxon>Myxococcales</taxon>
        <taxon>Cystobacterineae</taxon>
        <taxon>Myxococcaceae</taxon>
        <taxon>Pyxidicoccus</taxon>
    </lineage>
</organism>
<keyword evidence="6" id="KW-1185">Reference proteome</keyword>
<dbReference type="InterPro" id="IPR003961">
    <property type="entry name" value="FN3_dom"/>
</dbReference>
<feature type="signal peptide" evidence="3">
    <location>
        <begin position="1"/>
        <end position="24"/>
    </location>
</feature>
<protein>
    <recommendedName>
        <fullName evidence="4">Fibronectin type-III domain-containing protein</fullName>
    </recommendedName>
</protein>
<dbReference type="InterPro" id="IPR028994">
    <property type="entry name" value="Integrin_alpha_N"/>
</dbReference>
<dbReference type="Gene3D" id="2.60.40.10">
    <property type="entry name" value="Immunoglobulins"/>
    <property type="match status" value="4"/>
</dbReference>
<feature type="domain" description="Fibronectin type-III" evidence="4">
    <location>
        <begin position="66"/>
        <end position="157"/>
    </location>
</feature>
<gene>
    <name evidence="5" type="ORF">HG543_16065</name>
</gene>
<dbReference type="Pfam" id="PF00041">
    <property type="entry name" value="fn3"/>
    <property type="match status" value="4"/>
</dbReference>
<name>A0A848LCF7_9BACT</name>
<evidence type="ECO:0000256" key="2">
    <source>
        <dbReference type="SAM" id="MobiDB-lite"/>
    </source>
</evidence>
<feature type="domain" description="Fibronectin type-III" evidence="4">
    <location>
        <begin position="249"/>
        <end position="340"/>
    </location>
</feature>
<dbReference type="SMART" id="SM00060">
    <property type="entry name" value="FN3"/>
    <property type="match status" value="4"/>
</dbReference>
<dbReference type="PROSITE" id="PS50853">
    <property type="entry name" value="FN3"/>
    <property type="match status" value="4"/>
</dbReference>
<feature type="domain" description="Fibronectin type-III" evidence="4">
    <location>
        <begin position="158"/>
        <end position="248"/>
    </location>
</feature>
<dbReference type="InterPro" id="IPR013783">
    <property type="entry name" value="Ig-like_fold"/>
</dbReference>
<dbReference type="PANTHER" id="PTHR46580">
    <property type="entry name" value="SENSOR KINASE-RELATED"/>
    <property type="match status" value="1"/>
</dbReference>
<evidence type="ECO:0000313" key="5">
    <source>
        <dbReference type="EMBL" id="NMO16357.1"/>
    </source>
</evidence>
<dbReference type="PANTHER" id="PTHR46580:SF4">
    <property type="entry name" value="ATP_GTP-BINDING PROTEIN"/>
    <property type="match status" value="1"/>
</dbReference>
<dbReference type="SUPFAM" id="SSF49265">
    <property type="entry name" value="Fibronectin type III"/>
    <property type="match status" value="3"/>
</dbReference>
<dbReference type="EMBL" id="JABBJJ010000065">
    <property type="protein sequence ID" value="NMO16357.1"/>
    <property type="molecule type" value="Genomic_DNA"/>
</dbReference>
<feature type="domain" description="Fibronectin type-III" evidence="4">
    <location>
        <begin position="342"/>
        <end position="430"/>
    </location>
</feature>
<evidence type="ECO:0000256" key="1">
    <source>
        <dbReference type="ARBA" id="ARBA00022729"/>
    </source>
</evidence>
<dbReference type="PRINTS" id="PR00014">
    <property type="entry name" value="FNTYPEIII"/>
</dbReference>
<dbReference type="InterPro" id="IPR036116">
    <property type="entry name" value="FN3_sf"/>
</dbReference>
<dbReference type="RefSeq" id="WP_169345646.1">
    <property type="nucleotide sequence ID" value="NZ_JABBJJ010000065.1"/>
</dbReference>
<dbReference type="InterPro" id="IPR013517">
    <property type="entry name" value="FG-GAP"/>
</dbReference>
<proteinExistence type="predicted"/>
<evidence type="ECO:0000256" key="3">
    <source>
        <dbReference type="SAM" id="SignalP"/>
    </source>
</evidence>
<feature type="region of interest" description="Disordered" evidence="2">
    <location>
        <begin position="234"/>
        <end position="260"/>
    </location>
</feature>
<dbReference type="Proteomes" id="UP000518300">
    <property type="component" value="Unassembled WGS sequence"/>
</dbReference>